<dbReference type="AlphaFoldDB" id="A0A919Y4Y2"/>
<sequence length="42" mass="4941">MEVFGTAYSREAVFIFFGNYRYSLHLVDLAFTHVFYSGLRSK</sequence>
<protein>
    <submittedName>
        <fullName evidence="1">Uncharacterized protein</fullName>
    </submittedName>
</protein>
<evidence type="ECO:0000313" key="2">
    <source>
        <dbReference type="Proteomes" id="UP000678895"/>
    </source>
</evidence>
<name>A0A919Y4Y2_9BACL</name>
<organism evidence="1 2">
    <name type="scientific">Paenibacillus apis</name>
    <dbReference type="NCBI Taxonomy" id="1792174"/>
    <lineage>
        <taxon>Bacteria</taxon>
        <taxon>Bacillati</taxon>
        <taxon>Bacillota</taxon>
        <taxon>Bacilli</taxon>
        <taxon>Bacillales</taxon>
        <taxon>Paenibacillaceae</taxon>
        <taxon>Paenibacillus</taxon>
    </lineage>
</organism>
<reference evidence="1" key="1">
    <citation type="submission" date="2021-03" db="EMBL/GenBank/DDBJ databases">
        <title>Antimicrobial resistance genes in bacteria isolated from Japanese honey, and their potential for conferring macrolide and lincosamide resistance in the American foulbrood pathogen Paenibacillus larvae.</title>
        <authorList>
            <person name="Okamoto M."/>
            <person name="Kumagai M."/>
            <person name="Kanamori H."/>
            <person name="Takamatsu D."/>
        </authorList>
    </citation>
    <scope>NUCLEOTIDE SEQUENCE</scope>
    <source>
        <strain evidence="1">J41TS4</strain>
    </source>
</reference>
<proteinExistence type="predicted"/>
<dbReference type="Proteomes" id="UP000678895">
    <property type="component" value="Unassembled WGS sequence"/>
</dbReference>
<keyword evidence="2" id="KW-1185">Reference proteome</keyword>
<dbReference type="EMBL" id="BORS01000013">
    <property type="protein sequence ID" value="GIO43859.1"/>
    <property type="molecule type" value="Genomic_DNA"/>
</dbReference>
<comment type="caution">
    <text evidence="1">The sequence shown here is derived from an EMBL/GenBank/DDBJ whole genome shotgun (WGS) entry which is preliminary data.</text>
</comment>
<evidence type="ECO:0000313" key="1">
    <source>
        <dbReference type="EMBL" id="GIO43859.1"/>
    </source>
</evidence>
<gene>
    <name evidence="1" type="ORF">J41TS4_36170</name>
</gene>
<accession>A0A919Y4Y2</accession>